<evidence type="ECO:0000256" key="1">
    <source>
        <dbReference type="ARBA" id="ARBA00022679"/>
    </source>
</evidence>
<dbReference type="InterPro" id="IPR029044">
    <property type="entry name" value="Nucleotide-diphossugar_trans"/>
</dbReference>
<reference evidence="2" key="1">
    <citation type="submission" date="2021-01" db="EMBL/GenBank/DDBJ databases">
        <authorList>
            <person name="Corre E."/>
            <person name="Pelletier E."/>
            <person name="Niang G."/>
            <person name="Scheremetjew M."/>
            <person name="Finn R."/>
            <person name="Kale V."/>
            <person name="Holt S."/>
            <person name="Cochrane G."/>
            <person name="Meng A."/>
            <person name="Brown T."/>
            <person name="Cohen L."/>
        </authorList>
    </citation>
    <scope>NUCLEOTIDE SEQUENCE</scope>
    <source>
        <strain evidence="2">CCMP2084</strain>
    </source>
</reference>
<accession>A0A7S2U7H9</accession>
<gene>
    <name evidence="2" type="ORF">ASEP1449_LOCUS2347</name>
</gene>
<organism evidence="2">
    <name type="scientific">Attheya septentrionalis</name>
    <dbReference type="NCBI Taxonomy" id="420275"/>
    <lineage>
        <taxon>Eukaryota</taxon>
        <taxon>Sar</taxon>
        <taxon>Stramenopiles</taxon>
        <taxon>Ochrophyta</taxon>
        <taxon>Bacillariophyta</taxon>
        <taxon>Coscinodiscophyceae</taxon>
        <taxon>Chaetocerotophycidae</taxon>
        <taxon>Chaetocerotales</taxon>
        <taxon>Attheyaceae</taxon>
        <taxon>Attheya</taxon>
    </lineage>
</organism>
<dbReference type="GO" id="GO:0016020">
    <property type="term" value="C:membrane"/>
    <property type="evidence" value="ECO:0007669"/>
    <property type="project" value="GOC"/>
</dbReference>
<dbReference type="PANTHER" id="PTHR32385">
    <property type="entry name" value="MANNOSYL PHOSPHORYLINOSITOL CERAMIDE SYNTHASE"/>
    <property type="match status" value="1"/>
</dbReference>
<dbReference type="PANTHER" id="PTHR32385:SF15">
    <property type="entry name" value="INOSITOL PHOSPHOCERAMIDE MANNOSYLTRANSFERASE 1"/>
    <property type="match status" value="1"/>
</dbReference>
<dbReference type="InterPro" id="IPR007577">
    <property type="entry name" value="GlycoTrfase_DXD_sugar-bd_CS"/>
</dbReference>
<dbReference type="InterPro" id="IPR051706">
    <property type="entry name" value="Glycosyltransferase_domain"/>
</dbReference>
<dbReference type="GO" id="GO:0051999">
    <property type="term" value="P:mannosyl-inositol phosphorylceramide biosynthetic process"/>
    <property type="evidence" value="ECO:0007669"/>
    <property type="project" value="TreeGrafter"/>
</dbReference>
<protein>
    <submittedName>
        <fullName evidence="2">Uncharacterized protein</fullName>
    </submittedName>
</protein>
<evidence type="ECO:0000313" key="2">
    <source>
        <dbReference type="EMBL" id="CAD9810524.1"/>
    </source>
</evidence>
<name>A0A7S2U7H9_9STRA</name>
<dbReference type="GO" id="GO:0000030">
    <property type="term" value="F:mannosyltransferase activity"/>
    <property type="evidence" value="ECO:0007669"/>
    <property type="project" value="TreeGrafter"/>
</dbReference>
<dbReference type="EMBL" id="HBHQ01003546">
    <property type="protein sequence ID" value="CAD9810524.1"/>
    <property type="molecule type" value="Transcribed_RNA"/>
</dbReference>
<sequence length="384" mass="43403">MAARLGETVAKRKGQQRRGNKLVLSLLGLVAVLIIHGRTSDMITDVLDRTPYLPPAVVQSPPASPPQKKIPLTELTNSAASSKVECPAPLVPLHDRIVDQSSFGPHKIPRLIHIAYIRGTETPTSRCLPPDLVATVQKWKDNFPSYSFFFHRDEAVDTLLQQDWPEFPHLAKIMKTCVKFGGAIKIDIWRVLVLYKYGGIYSDIDEAPSVKFTEDAIQFNDSAFFLSDAWNRPSQWIQAMEAEHPIAYFTMLEILKRVLALEDISVIKPVFLTGPDALKFGYGKVLWGEGKEGQTIFDVGVHDGKFNKRVRKLGKGYTSDYMTQLVAWDATENITRKERAARQQNSTHWTKMIREKREEVVGGPCWDRLYEADLKNSNKPESLP</sequence>
<dbReference type="SUPFAM" id="SSF53448">
    <property type="entry name" value="Nucleotide-diphospho-sugar transferases"/>
    <property type="match status" value="1"/>
</dbReference>
<dbReference type="Pfam" id="PF04488">
    <property type="entry name" value="Gly_transf_sug"/>
    <property type="match status" value="1"/>
</dbReference>
<proteinExistence type="predicted"/>
<dbReference type="Gene3D" id="3.90.550.20">
    <property type="match status" value="1"/>
</dbReference>
<keyword evidence="1" id="KW-0808">Transferase</keyword>
<dbReference type="AlphaFoldDB" id="A0A7S2U7H9"/>